<evidence type="ECO:0000313" key="2">
    <source>
        <dbReference type="Proteomes" id="UP000623090"/>
    </source>
</evidence>
<reference evidence="1 2" key="1">
    <citation type="journal article" date="2020" name="Microorganisms">
        <title>Description of Komagataeibacter melaceti sp. nov. and Komagataeibacter melomenusus sp. nov. Isolated from Apple Cider Vinegar.</title>
        <authorList>
            <person name="Maric L."/>
            <person name="Cleenwerck I."/>
            <person name="Accetto T."/>
            <person name="Vandamme P."/>
            <person name="Trcek J."/>
        </authorList>
    </citation>
    <scope>NUCLEOTIDE SEQUENCE [LARGE SCALE GENOMIC DNA]</scope>
    <source>
        <strain evidence="1 2">AV436</strain>
    </source>
</reference>
<dbReference type="Proteomes" id="UP000623090">
    <property type="component" value="Unassembled WGS sequence"/>
</dbReference>
<organism evidence="1 2">
    <name type="scientific">Komagataeibacter melomenusus</name>
    <dbReference type="NCBI Taxonomy" id="2766578"/>
    <lineage>
        <taxon>Bacteria</taxon>
        <taxon>Pseudomonadati</taxon>
        <taxon>Pseudomonadota</taxon>
        <taxon>Alphaproteobacteria</taxon>
        <taxon>Acetobacterales</taxon>
        <taxon>Acetobacteraceae</taxon>
        <taxon>Komagataeibacter</taxon>
    </lineage>
</organism>
<accession>A0ABX2AG13</accession>
<dbReference type="RefSeq" id="WP_217417245.1">
    <property type="nucleotide sequence ID" value="NZ_JAHRDS010000033.1"/>
</dbReference>
<dbReference type="EMBL" id="JABJWC010000036">
    <property type="protein sequence ID" value="NPC67260.1"/>
    <property type="molecule type" value="Genomic_DNA"/>
</dbReference>
<proteinExistence type="predicted"/>
<keyword evidence="2" id="KW-1185">Reference proteome</keyword>
<comment type="caution">
    <text evidence="1">The sequence shown here is derived from an EMBL/GenBank/DDBJ whole genome shotgun (WGS) entry which is preliminary data.</text>
</comment>
<protein>
    <submittedName>
        <fullName evidence="1">Uncharacterized protein</fullName>
    </submittedName>
</protein>
<name>A0ABX2AG13_9PROT</name>
<evidence type="ECO:0000313" key="1">
    <source>
        <dbReference type="EMBL" id="NPC67260.1"/>
    </source>
</evidence>
<sequence>MPVSPARGIPDDATPQYRQFAAEWGEDGHSHSYLTLRELLDYDWTHRVRLEGWLNLGEWVTWTGNNRAKAPDTYCAGIIGRSIRHVSTGTMEKLLERYHALSAGQERASFLAENADTYAQATWQIPAYAAIDYFWAETVPVLLHIARGTSGLDRVRIVFFFNN</sequence>
<gene>
    <name evidence="1" type="ORF">HNW77_12870</name>
</gene>